<evidence type="ECO:0000256" key="1">
    <source>
        <dbReference type="ARBA" id="ARBA00004864"/>
    </source>
</evidence>
<dbReference type="PANTHER" id="PTHR21371">
    <property type="entry name" value="KETOL-ACID REDUCTOISOMERASE, MITOCHONDRIAL"/>
    <property type="match status" value="1"/>
</dbReference>
<comment type="pathway">
    <text evidence="1 9">Amino-acid biosynthesis; L-valine biosynthesis; L-valine from pyruvate: step 2/4.</text>
</comment>
<feature type="domain" description="KARI N-terminal Rossmann" evidence="11">
    <location>
        <begin position="11"/>
        <end position="195"/>
    </location>
</feature>
<comment type="caution">
    <text evidence="9">Lacks conserved residue(s) required for the propagation of feature annotation.</text>
</comment>
<dbReference type="EMBL" id="MHJU01000027">
    <property type="protein sequence ID" value="OGY72632.1"/>
    <property type="molecule type" value="Genomic_DNA"/>
</dbReference>
<dbReference type="Gene3D" id="3.40.50.720">
    <property type="entry name" value="NAD(P)-binding Rossmann-like Domain"/>
    <property type="match status" value="1"/>
</dbReference>
<dbReference type="GO" id="GO:0004455">
    <property type="term" value="F:ketol-acid reductoisomerase activity"/>
    <property type="evidence" value="ECO:0007669"/>
    <property type="project" value="UniProtKB-UniRule"/>
</dbReference>
<dbReference type="PROSITE" id="PS51851">
    <property type="entry name" value="KARI_C"/>
    <property type="match status" value="1"/>
</dbReference>
<comment type="function">
    <text evidence="9">Involved in the biosynthesis of branched-chain amino acids (BCAA). Catalyzes an alkyl-migration followed by a ketol-acid reduction of (S)-2-acetolactate (S2AL) to yield (R)-2,3-dihydroxy-isovalerate. In the isomerase reaction, S2AL is rearranged via a Mg-dependent methyl migration to produce 3-hydroxy-3-methyl-2-ketobutyrate (HMKB). In the reductase reaction, this 2-ketoacid undergoes a metal-dependent reduction by NADPH to yield (R)-2,3-dihydroxy-isovalerate.</text>
</comment>
<protein>
    <recommendedName>
        <fullName evidence="9">Ketol-acid reductoisomerase (NADP(+))</fullName>
        <shortName evidence="9">KARI</shortName>
        <ecNumber evidence="9">1.1.1.86</ecNumber>
    </recommendedName>
    <alternativeName>
        <fullName evidence="9">Acetohydroxy-acid isomeroreductase</fullName>
        <shortName evidence="9">AHIR</shortName>
    </alternativeName>
    <alternativeName>
        <fullName evidence="9">Alpha-keto-beta-hydroxylacyl reductoisomerase</fullName>
    </alternativeName>
</protein>
<dbReference type="Gene3D" id="6.10.240.10">
    <property type="match status" value="1"/>
</dbReference>
<dbReference type="NCBIfam" id="TIGR00465">
    <property type="entry name" value="ilvC"/>
    <property type="match status" value="1"/>
</dbReference>
<keyword evidence="13" id="KW-0413">Isomerase</keyword>
<keyword evidence="9" id="KW-0521">NADP</keyword>
<dbReference type="GO" id="GO:0005829">
    <property type="term" value="C:cytosol"/>
    <property type="evidence" value="ECO:0007669"/>
    <property type="project" value="TreeGrafter"/>
</dbReference>
<evidence type="ECO:0000256" key="3">
    <source>
        <dbReference type="ARBA" id="ARBA00010318"/>
    </source>
</evidence>
<comment type="catalytic activity">
    <reaction evidence="9">
        <text>(2R,3R)-2,3-dihydroxy-3-methylpentanoate + NADP(+) = (S)-2-ethyl-2-hydroxy-3-oxobutanoate + NADPH + H(+)</text>
        <dbReference type="Rhea" id="RHEA:13493"/>
        <dbReference type="ChEBI" id="CHEBI:15378"/>
        <dbReference type="ChEBI" id="CHEBI:49256"/>
        <dbReference type="ChEBI" id="CHEBI:49258"/>
        <dbReference type="ChEBI" id="CHEBI:57783"/>
        <dbReference type="ChEBI" id="CHEBI:58349"/>
        <dbReference type="EC" id="1.1.1.86"/>
    </reaction>
</comment>
<feature type="active site" evidence="9">
    <location>
        <position position="121"/>
    </location>
</feature>
<evidence type="ECO:0000256" key="10">
    <source>
        <dbReference type="PROSITE-ProRule" id="PRU01198"/>
    </source>
</evidence>
<dbReference type="InterPro" id="IPR013023">
    <property type="entry name" value="KARI"/>
</dbReference>
<feature type="binding site" evidence="9 10">
    <location>
        <position position="204"/>
    </location>
    <ligand>
        <name>Mg(2+)</name>
        <dbReference type="ChEBI" id="CHEBI:18420"/>
        <label>1</label>
    </ligand>
</feature>
<evidence type="ECO:0000256" key="2">
    <source>
        <dbReference type="ARBA" id="ARBA00004885"/>
    </source>
</evidence>
<dbReference type="AlphaFoldDB" id="A0A1G2A717"/>
<evidence type="ECO:0000256" key="6">
    <source>
        <dbReference type="ARBA" id="ARBA00022842"/>
    </source>
</evidence>
<evidence type="ECO:0000256" key="5">
    <source>
        <dbReference type="ARBA" id="ARBA00022723"/>
    </source>
</evidence>
<dbReference type="Pfam" id="PF01450">
    <property type="entry name" value="KARI_C"/>
    <property type="match status" value="1"/>
</dbReference>
<feature type="binding site" evidence="9">
    <location>
        <position position="60"/>
    </location>
    <ligand>
        <name>NADP(+)</name>
        <dbReference type="ChEBI" id="CHEBI:58349"/>
    </ligand>
</feature>
<dbReference type="SUPFAM" id="SSF48179">
    <property type="entry name" value="6-phosphogluconate dehydrogenase C-terminal domain-like"/>
    <property type="match status" value="1"/>
</dbReference>
<dbReference type="NCBIfam" id="NF009940">
    <property type="entry name" value="PRK13403.1"/>
    <property type="match status" value="1"/>
</dbReference>
<evidence type="ECO:0000259" key="11">
    <source>
        <dbReference type="PROSITE" id="PS51850"/>
    </source>
</evidence>
<dbReference type="FunFam" id="3.40.50.720:FF:000023">
    <property type="entry name" value="Ketol-acid reductoisomerase (NADP(+))"/>
    <property type="match status" value="1"/>
</dbReference>
<feature type="binding site" evidence="9 10">
    <location>
        <position position="265"/>
    </location>
    <ligand>
        <name>substrate</name>
    </ligand>
</feature>
<comment type="cofactor">
    <cofactor evidence="9">
        <name>Mg(2+)</name>
        <dbReference type="ChEBI" id="CHEBI:18420"/>
    </cofactor>
    <text evidence="9">Binds 2 magnesium ions per subunit.</text>
</comment>
<dbReference type="PROSITE" id="PS51850">
    <property type="entry name" value="KARI_N"/>
    <property type="match status" value="1"/>
</dbReference>
<feature type="binding site" evidence="9 10">
    <location>
        <position position="204"/>
    </location>
    <ligand>
        <name>Mg(2+)</name>
        <dbReference type="ChEBI" id="CHEBI:18420"/>
        <label>2</label>
    </ligand>
</feature>
<dbReference type="PANTHER" id="PTHR21371:SF1">
    <property type="entry name" value="KETOL-ACID REDUCTOISOMERASE, MITOCHONDRIAL"/>
    <property type="match status" value="1"/>
</dbReference>
<organism evidence="13 14">
    <name type="scientific">Candidatus Jacksonbacteria bacterium RIFCSPLOWO2_02_FULL_44_20</name>
    <dbReference type="NCBI Taxonomy" id="1798460"/>
    <lineage>
        <taxon>Bacteria</taxon>
        <taxon>Candidatus Jacksoniibacteriota</taxon>
    </lineage>
</organism>
<dbReference type="GO" id="GO:0016853">
    <property type="term" value="F:isomerase activity"/>
    <property type="evidence" value="ECO:0007669"/>
    <property type="project" value="UniProtKB-KW"/>
</dbReference>
<dbReference type="InterPro" id="IPR013116">
    <property type="entry name" value="KARI_N"/>
</dbReference>
<keyword evidence="7 9" id="KW-0560">Oxidoreductase</keyword>
<keyword evidence="8 9" id="KW-0100">Branched-chain amino acid biosynthesis</keyword>
<comment type="caution">
    <text evidence="13">The sequence shown here is derived from an EMBL/GenBank/DDBJ whole genome shotgun (WGS) entry which is preliminary data.</text>
</comment>
<dbReference type="PIRSF" id="PIRSF000116">
    <property type="entry name" value="IlvC_gammaproteo"/>
    <property type="match status" value="1"/>
</dbReference>
<evidence type="ECO:0000313" key="13">
    <source>
        <dbReference type="EMBL" id="OGY72632.1"/>
    </source>
</evidence>
<dbReference type="GO" id="GO:0009097">
    <property type="term" value="P:isoleucine biosynthetic process"/>
    <property type="evidence" value="ECO:0007669"/>
    <property type="project" value="UniProtKB-UniRule"/>
</dbReference>
<dbReference type="GO" id="GO:0009099">
    <property type="term" value="P:L-valine biosynthetic process"/>
    <property type="evidence" value="ECO:0007669"/>
    <property type="project" value="UniProtKB-UniRule"/>
</dbReference>
<accession>A0A1G2A717</accession>
<reference evidence="13 14" key="1">
    <citation type="journal article" date="2016" name="Nat. Commun.">
        <title>Thousands of microbial genomes shed light on interconnected biogeochemical processes in an aquifer system.</title>
        <authorList>
            <person name="Anantharaman K."/>
            <person name="Brown C.T."/>
            <person name="Hug L.A."/>
            <person name="Sharon I."/>
            <person name="Castelle C.J."/>
            <person name="Probst A.J."/>
            <person name="Thomas B.C."/>
            <person name="Singh A."/>
            <person name="Wilkins M.J."/>
            <person name="Karaoz U."/>
            <person name="Brodie E.L."/>
            <person name="Williams K.H."/>
            <person name="Hubbard S.S."/>
            <person name="Banfield J.F."/>
        </authorList>
    </citation>
    <scope>NUCLEOTIDE SEQUENCE [LARGE SCALE GENOMIC DNA]</scope>
</reference>
<dbReference type="GO" id="GO:0000287">
    <property type="term" value="F:magnesium ion binding"/>
    <property type="evidence" value="ECO:0007669"/>
    <property type="project" value="UniProtKB-UniRule"/>
</dbReference>
<evidence type="ECO:0000256" key="8">
    <source>
        <dbReference type="ARBA" id="ARBA00023304"/>
    </source>
</evidence>
<dbReference type="InterPro" id="IPR000506">
    <property type="entry name" value="KARI_C"/>
</dbReference>
<feature type="binding site" evidence="9 10">
    <location>
        <position position="240"/>
    </location>
    <ligand>
        <name>Mg(2+)</name>
        <dbReference type="ChEBI" id="CHEBI:18420"/>
        <label>2</label>
    </ligand>
</feature>
<keyword evidence="5 9" id="KW-0479">Metal-binding</keyword>
<feature type="binding site" evidence="9">
    <location>
        <position position="147"/>
    </location>
    <ligand>
        <name>NADP(+)</name>
        <dbReference type="ChEBI" id="CHEBI:58349"/>
    </ligand>
</feature>
<dbReference type="Proteomes" id="UP000178315">
    <property type="component" value="Unassembled WGS sequence"/>
</dbReference>
<feature type="binding site" evidence="9">
    <location>
        <position position="57"/>
    </location>
    <ligand>
        <name>NADP(+)</name>
        <dbReference type="ChEBI" id="CHEBI:58349"/>
    </ligand>
</feature>
<dbReference type="NCBIfam" id="NF004017">
    <property type="entry name" value="PRK05479.1"/>
    <property type="match status" value="1"/>
</dbReference>
<keyword evidence="4 9" id="KW-0028">Amino-acid biosynthesis</keyword>
<evidence type="ECO:0000256" key="4">
    <source>
        <dbReference type="ARBA" id="ARBA00022605"/>
    </source>
</evidence>
<proteinExistence type="inferred from homology"/>
<dbReference type="UniPathway" id="UPA00047">
    <property type="reaction ID" value="UER00056"/>
</dbReference>
<dbReference type="HAMAP" id="MF_00435">
    <property type="entry name" value="IlvC"/>
    <property type="match status" value="1"/>
</dbReference>
<comment type="similarity">
    <text evidence="3 9 10">Belongs to the ketol-acid reductoisomerase family.</text>
</comment>
<feature type="binding site" evidence="9 10">
    <location>
        <position position="244"/>
    </location>
    <ligand>
        <name>Mg(2+)</name>
        <dbReference type="ChEBI" id="CHEBI:18420"/>
        <label>2</label>
    </ligand>
</feature>
<keyword evidence="6 9" id="KW-0460">Magnesium</keyword>
<feature type="binding site" evidence="9">
    <location>
        <position position="62"/>
    </location>
    <ligand>
        <name>NADP(+)</name>
        <dbReference type="ChEBI" id="CHEBI:58349"/>
    </ligand>
</feature>
<dbReference type="InterPro" id="IPR036291">
    <property type="entry name" value="NAD(P)-bd_dom_sf"/>
</dbReference>
<feature type="binding site" evidence="9">
    <location>
        <begin position="34"/>
        <end position="37"/>
    </location>
    <ligand>
        <name>NADP(+)</name>
        <dbReference type="ChEBI" id="CHEBI:58349"/>
    </ligand>
</feature>
<dbReference type="EC" id="1.1.1.86" evidence="9"/>
<evidence type="ECO:0000313" key="14">
    <source>
        <dbReference type="Proteomes" id="UP000178315"/>
    </source>
</evidence>
<name>A0A1G2A717_9BACT</name>
<dbReference type="InterPro" id="IPR008927">
    <property type="entry name" value="6-PGluconate_DH-like_C_sf"/>
</dbReference>
<evidence type="ECO:0000259" key="12">
    <source>
        <dbReference type="PROSITE" id="PS51851"/>
    </source>
</evidence>
<gene>
    <name evidence="9" type="primary">ilvC</name>
    <name evidence="13" type="ORF">A3H61_03430</name>
</gene>
<dbReference type="GO" id="GO:0050661">
    <property type="term" value="F:NADP binding"/>
    <property type="evidence" value="ECO:0007669"/>
    <property type="project" value="InterPro"/>
</dbReference>
<dbReference type="Pfam" id="PF07991">
    <property type="entry name" value="KARI_N"/>
    <property type="match status" value="1"/>
</dbReference>
<evidence type="ECO:0000256" key="9">
    <source>
        <dbReference type="HAMAP-Rule" id="MF_00435"/>
    </source>
</evidence>
<sequence>MVKSKTTVNKTKMYYDKDANARYLKDKTVAIIGCGSQGHAHALNLQESGVKVVVGLRRGSKTWEKAESVGLKVAETKDAAKMGDIIMMLVPDTAAPEIYKKDILPVARNDKQTVKSLVFAHGFNIHYKQIVPPKTIDVWMVAPKGPGHLVRSVYRQGFGVPALFAIHQNVSGKAKQLALAYGRAIGATRAGMLETTFKEETETDLFGEQAVLCGGVSKLVQTAFEVLTSAGYQSELAYFECMHELKLIVDLMYQGGLNAMRYSVSDTAEWGDYVSGPRVITKETRKAMKAILRDIQSGKFAREWIQEARGGFKKFKKIRARESQHKIEKVGAPLREMMRRSRVLASTEKNQFLPTLL</sequence>
<comment type="pathway">
    <text evidence="2 9">Amino-acid biosynthesis; L-isoleucine biosynthesis; L-isoleucine from 2-oxobutanoate: step 2/4.</text>
</comment>
<dbReference type="SUPFAM" id="SSF51735">
    <property type="entry name" value="NAD(P)-binding Rossmann-fold domains"/>
    <property type="match status" value="1"/>
</dbReference>
<evidence type="ECO:0000256" key="7">
    <source>
        <dbReference type="ARBA" id="ARBA00023002"/>
    </source>
</evidence>
<comment type="catalytic activity">
    <reaction evidence="9">
        <text>(2R)-2,3-dihydroxy-3-methylbutanoate + NADP(+) = (2S)-2-acetolactate + NADPH + H(+)</text>
        <dbReference type="Rhea" id="RHEA:22068"/>
        <dbReference type="ChEBI" id="CHEBI:15378"/>
        <dbReference type="ChEBI" id="CHEBI:49072"/>
        <dbReference type="ChEBI" id="CHEBI:57783"/>
        <dbReference type="ChEBI" id="CHEBI:58349"/>
        <dbReference type="ChEBI" id="CHEBI:58476"/>
        <dbReference type="EC" id="1.1.1.86"/>
    </reaction>
</comment>
<dbReference type="InterPro" id="IPR014359">
    <property type="entry name" value="KARI_prok"/>
</dbReference>
<dbReference type="UniPathway" id="UPA00049">
    <property type="reaction ID" value="UER00060"/>
</dbReference>
<feature type="domain" description="KARI C-terminal knotted" evidence="12">
    <location>
        <begin position="196"/>
        <end position="341"/>
    </location>
</feature>
<feature type="binding site" evidence="9 10">
    <location>
        <position position="208"/>
    </location>
    <ligand>
        <name>Mg(2+)</name>
        <dbReference type="ChEBI" id="CHEBI:18420"/>
        <label>1</label>
    </ligand>
</feature>